<organism evidence="1 2">
    <name type="scientific">Pontibacter arcticus</name>
    <dbReference type="NCBI Taxonomy" id="2080288"/>
    <lineage>
        <taxon>Bacteria</taxon>
        <taxon>Pseudomonadati</taxon>
        <taxon>Bacteroidota</taxon>
        <taxon>Cytophagia</taxon>
        <taxon>Cytophagales</taxon>
        <taxon>Hymenobacteraceae</taxon>
        <taxon>Pontibacter</taxon>
    </lineage>
</organism>
<protein>
    <recommendedName>
        <fullName evidence="3">Outer membrane protein beta-barrel domain-containing protein</fullName>
    </recommendedName>
</protein>
<accession>A0A364RIQ7</accession>
<gene>
    <name evidence="1" type="ORF">DP923_03860</name>
</gene>
<dbReference type="AlphaFoldDB" id="A0A364RIQ7"/>
<reference evidence="1 2" key="1">
    <citation type="submission" date="2018-06" db="EMBL/GenBank/DDBJ databases">
        <authorList>
            <person name="Liu Z.-W."/>
        </authorList>
    </citation>
    <scope>NUCLEOTIDE SEQUENCE [LARGE SCALE GENOMIC DNA]</scope>
    <source>
        <strain evidence="1 2">2b14</strain>
    </source>
</reference>
<sequence>MPKDVKSGYFTPVFLNLGYEATSRVRLFTGIGYGSGKDKLEWSPNYKDTDTIKYSISTKTHVVAVPLTVQVIVLKAFNRFPVYVTGTALTALGTTKAELSETLHGVTTSQHEKEHGINLFATAGIGFNYKVSKQLYGYVEWLAFKQNLTGKNSFDYDWEQYASRGRRFYKSLGVGINYKL</sequence>
<proteinExistence type="predicted"/>
<comment type="caution">
    <text evidence="1">The sequence shown here is derived from an EMBL/GenBank/DDBJ whole genome shotgun (WGS) entry which is preliminary data.</text>
</comment>
<reference evidence="1 2" key="2">
    <citation type="submission" date="2018-07" db="EMBL/GenBank/DDBJ databases">
        <title>Pontibacter sp. 2b14 genomic sequence and assembly.</title>
        <authorList>
            <person name="Du Z.-J."/>
        </authorList>
    </citation>
    <scope>NUCLEOTIDE SEQUENCE [LARGE SCALE GENOMIC DNA]</scope>
    <source>
        <strain evidence="1 2">2b14</strain>
    </source>
</reference>
<dbReference type="Proteomes" id="UP000251692">
    <property type="component" value="Unassembled WGS sequence"/>
</dbReference>
<name>A0A364RIQ7_9BACT</name>
<evidence type="ECO:0008006" key="3">
    <source>
        <dbReference type="Google" id="ProtNLM"/>
    </source>
</evidence>
<keyword evidence="2" id="KW-1185">Reference proteome</keyword>
<dbReference type="EMBL" id="QMDV01000001">
    <property type="protein sequence ID" value="RAU84189.1"/>
    <property type="molecule type" value="Genomic_DNA"/>
</dbReference>
<evidence type="ECO:0000313" key="2">
    <source>
        <dbReference type="Proteomes" id="UP000251692"/>
    </source>
</evidence>
<evidence type="ECO:0000313" key="1">
    <source>
        <dbReference type="EMBL" id="RAU84189.1"/>
    </source>
</evidence>